<evidence type="ECO:0000256" key="1">
    <source>
        <dbReference type="ARBA" id="ARBA00010928"/>
    </source>
</evidence>
<dbReference type="Proteomes" id="UP000295008">
    <property type="component" value="Unassembled WGS sequence"/>
</dbReference>
<comment type="caution">
    <text evidence="4">The sequence shown here is derived from an EMBL/GenBank/DDBJ whole genome shotgun (WGS) entry which is preliminary data.</text>
</comment>
<dbReference type="Gene3D" id="3.40.50.720">
    <property type="entry name" value="NAD(P)-binding Rossmann-like Domain"/>
    <property type="match status" value="1"/>
</dbReference>
<feature type="domain" description="Gfo/Idh/MocA-like oxidoreductase N-terminal" evidence="2">
    <location>
        <begin position="4"/>
        <end position="126"/>
    </location>
</feature>
<dbReference type="PANTHER" id="PTHR43377:SF2">
    <property type="entry name" value="BINDING ROSSMANN FOLD OXIDOREDUCTASE, PUTATIVE (AFU_ORTHOLOGUE AFUA_4G00560)-RELATED"/>
    <property type="match status" value="1"/>
</dbReference>
<evidence type="ECO:0000313" key="5">
    <source>
        <dbReference type="Proteomes" id="UP000295008"/>
    </source>
</evidence>
<keyword evidence="5" id="KW-1185">Reference proteome</keyword>
<dbReference type="InterPro" id="IPR000683">
    <property type="entry name" value="Gfo/Idh/MocA-like_OxRdtase_N"/>
</dbReference>
<dbReference type="InterPro" id="IPR004104">
    <property type="entry name" value="Gfo/Idh/MocA-like_OxRdtase_C"/>
</dbReference>
<evidence type="ECO:0000259" key="2">
    <source>
        <dbReference type="Pfam" id="PF01408"/>
    </source>
</evidence>
<comment type="similarity">
    <text evidence="1">Belongs to the Gfo/Idh/MocA family.</text>
</comment>
<dbReference type="RefSeq" id="WP_132012771.1">
    <property type="nucleotide sequence ID" value="NZ_SLUN01000003.1"/>
</dbReference>
<dbReference type="GO" id="GO:0000166">
    <property type="term" value="F:nucleotide binding"/>
    <property type="evidence" value="ECO:0007669"/>
    <property type="project" value="InterPro"/>
</dbReference>
<dbReference type="PANTHER" id="PTHR43377">
    <property type="entry name" value="BILIVERDIN REDUCTASE A"/>
    <property type="match status" value="1"/>
</dbReference>
<dbReference type="Pfam" id="PF01408">
    <property type="entry name" value="GFO_IDH_MocA"/>
    <property type="match status" value="1"/>
</dbReference>
<dbReference type="EMBL" id="SLUN01000003">
    <property type="protein sequence ID" value="TCL75081.1"/>
    <property type="molecule type" value="Genomic_DNA"/>
</dbReference>
<proteinExistence type="inferred from homology"/>
<dbReference type="Gene3D" id="3.30.360.10">
    <property type="entry name" value="Dihydrodipicolinate Reductase, domain 2"/>
    <property type="match status" value="1"/>
</dbReference>
<dbReference type="AlphaFoldDB" id="A0A4R1S705"/>
<reference evidence="4 5" key="1">
    <citation type="submission" date="2019-03" db="EMBL/GenBank/DDBJ databases">
        <title>Genomic Encyclopedia of Type Strains, Phase IV (KMG-IV): sequencing the most valuable type-strain genomes for metagenomic binning, comparative biology and taxonomic classification.</title>
        <authorList>
            <person name="Goeker M."/>
        </authorList>
    </citation>
    <scope>NUCLEOTIDE SEQUENCE [LARGE SCALE GENOMIC DNA]</scope>
    <source>
        <strain evidence="4 5">LX-B</strain>
    </source>
</reference>
<accession>A0A4R1S705</accession>
<feature type="domain" description="Gfo/Idh/MocA-like oxidoreductase C-terminal" evidence="3">
    <location>
        <begin position="138"/>
        <end position="405"/>
    </location>
</feature>
<dbReference type="SUPFAM" id="SSF51735">
    <property type="entry name" value="NAD(P)-binding Rossmann-fold domains"/>
    <property type="match status" value="1"/>
</dbReference>
<organism evidence="4 5">
    <name type="scientific">Hydrogenispora ethanolica</name>
    <dbReference type="NCBI Taxonomy" id="1082276"/>
    <lineage>
        <taxon>Bacteria</taxon>
        <taxon>Bacillati</taxon>
        <taxon>Bacillota</taxon>
        <taxon>Hydrogenispora</taxon>
    </lineage>
</organism>
<evidence type="ECO:0000259" key="3">
    <source>
        <dbReference type="Pfam" id="PF02894"/>
    </source>
</evidence>
<name>A0A4R1S705_HYDET</name>
<sequence length="418" mass="46414">MLEAALIGAGNRGNDVYGGYALEHPEEIRFVAIAEPDAAKRKRFAELHGVPENRQFVSWQDLMAQPKLCDLLFICSLDRMHYEPTLLALDQGYHVMLEKPMATELEKCIAMVRAAKLRPGKLTVAHVLRYTPFFGKIKELISSGAIGEVVEINLDENVGYWHYAHSYVRGNWANSRESSPMILAKSCHDMDLLVWLSGKKPLRLASFGSLQYFKSENAPEGSAERCLDCPLKHQCPYSAVRQYLGQDTGWPVSVISQDLSSAARVDALRKGPYGRCVYKCDNNVVDHQTVHVEFEGGTIANFTMCGLTHELSREIKIMGTLGIIQGKFESNRIAVHYFGREEELITTPQCPGRHGGGDYGLMEQLIKAEREGKMAADTSAEVSLSSHVMAFAAEESRLTGRVIQLDQFSRLPGSSDGA</sequence>
<gene>
    <name evidence="4" type="ORF">EDC14_100311</name>
</gene>
<dbReference type="InterPro" id="IPR051450">
    <property type="entry name" value="Gfo/Idh/MocA_Oxidoreductases"/>
</dbReference>
<protein>
    <submittedName>
        <fullName evidence="4">Oxidoreductase family protein</fullName>
    </submittedName>
</protein>
<dbReference type="InterPro" id="IPR036291">
    <property type="entry name" value="NAD(P)-bd_dom_sf"/>
</dbReference>
<dbReference type="OrthoDB" id="9781966at2"/>
<evidence type="ECO:0000313" key="4">
    <source>
        <dbReference type="EMBL" id="TCL75081.1"/>
    </source>
</evidence>
<dbReference type="Pfam" id="PF02894">
    <property type="entry name" value="GFO_IDH_MocA_C"/>
    <property type="match status" value="1"/>
</dbReference>
<dbReference type="SUPFAM" id="SSF55347">
    <property type="entry name" value="Glyceraldehyde-3-phosphate dehydrogenase-like, C-terminal domain"/>
    <property type="match status" value="1"/>
</dbReference>